<accession>A0AAN8P5A2</accession>
<evidence type="ECO:0000313" key="2">
    <source>
        <dbReference type="Proteomes" id="UP001372834"/>
    </source>
</evidence>
<evidence type="ECO:0000313" key="1">
    <source>
        <dbReference type="EMBL" id="KAK6632588.1"/>
    </source>
</evidence>
<dbReference type="Proteomes" id="UP001372834">
    <property type="component" value="Unassembled WGS sequence"/>
</dbReference>
<comment type="caution">
    <text evidence="1">The sequence shown here is derived from an EMBL/GenBank/DDBJ whole genome shotgun (WGS) entry which is preliminary data.</text>
</comment>
<organism evidence="1 2">
    <name type="scientific">Polyplax serrata</name>
    <name type="common">Common mouse louse</name>
    <dbReference type="NCBI Taxonomy" id="468196"/>
    <lineage>
        <taxon>Eukaryota</taxon>
        <taxon>Metazoa</taxon>
        <taxon>Ecdysozoa</taxon>
        <taxon>Arthropoda</taxon>
        <taxon>Hexapoda</taxon>
        <taxon>Insecta</taxon>
        <taxon>Pterygota</taxon>
        <taxon>Neoptera</taxon>
        <taxon>Paraneoptera</taxon>
        <taxon>Psocodea</taxon>
        <taxon>Troctomorpha</taxon>
        <taxon>Phthiraptera</taxon>
        <taxon>Anoplura</taxon>
        <taxon>Polyplacidae</taxon>
        <taxon>Polyplax</taxon>
    </lineage>
</organism>
<name>A0AAN8P5A2_POLSC</name>
<protein>
    <submittedName>
        <fullName evidence="1">Uncharacterized protein</fullName>
    </submittedName>
</protein>
<dbReference type="EMBL" id="JAWJWE010000007">
    <property type="protein sequence ID" value="KAK6632588.1"/>
    <property type="molecule type" value="Genomic_DNA"/>
</dbReference>
<reference evidence="1 2" key="1">
    <citation type="submission" date="2023-10" db="EMBL/GenBank/DDBJ databases">
        <title>Genomes of two closely related lineages of the louse Polyplax serrata with different host specificities.</title>
        <authorList>
            <person name="Martinu J."/>
            <person name="Tarabai H."/>
            <person name="Stefka J."/>
            <person name="Hypsa V."/>
        </authorList>
    </citation>
    <scope>NUCLEOTIDE SEQUENCE [LARGE SCALE GENOMIC DNA]</scope>
    <source>
        <strain evidence="1">HR10_N</strain>
    </source>
</reference>
<sequence>MLEKVQKKRWKDVCPTKEFEECEIKSEGTAQKPTNKKRTKLRRRERLERLDRAFRCELKNMKTKIQAL</sequence>
<gene>
    <name evidence="1" type="ORF">RUM43_013356</name>
</gene>
<dbReference type="AlphaFoldDB" id="A0AAN8P5A2"/>
<proteinExistence type="predicted"/>